<evidence type="ECO:0000256" key="3">
    <source>
        <dbReference type="PIRSR" id="PIRSR001359-3"/>
    </source>
</evidence>
<reference evidence="4 5" key="1">
    <citation type="journal article" date="2015" name="Nature">
        <title>rRNA introns, odd ribosomes, and small enigmatic genomes across a large radiation of phyla.</title>
        <authorList>
            <person name="Brown C.T."/>
            <person name="Hug L.A."/>
            <person name="Thomas B.C."/>
            <person name="Sharon I."/>
            <person name="Castelle C.J."/>
            <person name="Singh A."/>
            <person name="Wilkins M.J."/>
            <person name="Williams K.H."/>
            <person name="Banfield J.F."/>
        </authorList>
    </citation>
    <scope>NUCLEOTIDE SEQUENCE [LARGE SCALE GENOMIC DNA]</scope>
</reference>
<dbReference type="GO" id="GO:0005975">
    <property type="term" value="P:carbohydrate metabolic process"/>
    <property type="evidence" value="ECO:0007669"/>
    <property type="project" value="InterPro"/>
</dbReference>
<organism evidence="4 5">
    <name type="scientific">Candidatus Daviesbacteria bacterium GW2011_GWA2_40_9</name>
    <dbReference type="NCBI Taxonomy" id="1618424"/>
    <lineage>
        <taxon>Bacteria</taxon>
        <taxon>Candidatus Daviesiibacteriota</taxon>
    </lineage>
</organism>
<comment type="cofactor">
    <cofactor evidence="3">
        <name>Zn(2+)</name>
        <dbReference type="ChEBI" id="CHEBI:29105"/>
    </cofactor>
    <text evidence="3">Binds 2 Zn(2+) ions per subunit. One is catalytic and the other provides a structural contribution.</text>
</comment>
<dbReference type="PIRSF" id="PIRSF001359">
    <property type="entry name" value="F_bP_aldolase_II"/>
    <property type="match status" value="1"/>
</dbReference>
<gene>
    <name evidence="4" type="ORF">UU29_C0004G0009</name>
</gene>
<sequence>MTAWEWLQKAKEEKWALGAFNVGSIETFKAIAQAASKKRSPVIIEVSPGETSWLGMKNVVDLAHNFSLMYEIPILVNLDHAESFVDCQQAIDLGFDLIHFDGSNLPYEENLQLAQKITELAHQKGLVVEVEMDHIVGSSEVHSGSAQEEMKGSKFTDPGKAREFIELTGADVLAAFFGNVHGVFEEGGENLHLAVLESLAGILPKTFFSLHGGSGIPDEQVKDAIARGVIKVNVNTEIRQAFRHKLEEVLKNNPSEYAIYKLEGPVVAEVQKVVEHKIEVFGSVNKI</sequence>
<proteinExistence type="predicted"/>
<feature type="binding site" evidence="2">
    <location>
        <position position="182"/>
    </location>
    <ligand>
        <name>dihydroxyacetone phosphate</name>
        <dbReference type="ChEBI" id="CHEBI:57642"/>
    </ligand>
</feature>
<name>A0A0G0U330_9BACT</name>
<feature type="binding site" evidence="2">
    <location>
        <begin position="233"/>
        <end position="236"/>
    </location>
    <ligand>
        <name>dihydroxyacetone phosphate</name>
        <dbReference type="ChEBI" id="CHEBI:57642"/>
    </ligand>
</feature>
<protein>
    <submittedName>
        <fullName evidence="4">Fructose-1,6-bisphosphate aldolase, class II</fullName>
    </submittedName>
</protein>
<dbReference type="Proteomes" id="UP000034601">
    <property type="component" value="Unassembled WGS sequence"/>
</dbReference>
<feature type="binding site" evidence="2">
    <location>
        <begin position="212"/>
        <end position="214"/>
    </location>
    <ligand>
        <name>dihydroxyacetone phosphate</name>
        <dbReference type="ChEBI" id="CHEBI:57642"/>
    </ligand>
</feature>
<dbReference type="PANTHER" id="PTHR30304">
    <property type="entry name" value="D-TAGATOSE-1,6-BISPHOSPHATE ALDOLASE"/>
    <property type="match status" value="1"/>
</dbReference>
<feature type="binding site" evidence="3">
    <location>
        <position position="80"/>
    </location>
    <ligand>
        <name>Zn(2+)</name>
        <dbReference type="ChEBI" id="CHEBI:29105"/>
        <label>1</label>
        <note>catalytic</note>
    </ligand>
</feature>
<dbReference type="NCBIfam" id="TIGR00167">
    <property type="entry name" value="cbbA"/>
    <property type="match status" value="1"/>
</dbReference>
<dbReference type="InterPro" id="IPR000771">
    <property type="entry name" value="FBA_II"/>
</dbReference>
<evidence type="ECO:0000256" key="2">
    <source>
        <dbReference type="PIRSR" id="PIRSR001359-2"/>
    </source>
</evidence>
<evidence type="ECO:0000313" key="5">
    <source>
        <dbReference type="Proteomes" id="UP000034601"/>
    </source>
</evidence>
<comment type="caution">
    <text evidence="4">The sequence shown here is derived from an EMBL/GenBank/DDBJ whole genome shotgun (WGS) entry which is preliminary data.</text>
</comment>
<feature type="binding site" evidence="3">
    <location>
        <position position="211"/>
    </location>
    <ligand>
        <name>Zn(2+)</name>
        <dbReference type="ChEBI" id="CHEBI:29105"/>
        <label>1</label>
        <note>catalytic</note>
    </ligand>
</feature>
<dbReference type="AlphaFoldDB" id="A0A0G0U330"/>
<dbReference type="InterPro" id="IPR050246">
    <property type="entry name" value="Class_II_FBP_aldolase"/>
</dbReference>
<dbReference type="PANTHER" id="PTHR30304:SF0">
    <property type="entry name" value="D-TAGATOSE-1,6-BISPHOSPHATE ALDOLASE SUBUNIT GATY-RELATED"/>
    <property type="match status" value="1"/>
</dbReference>
<dbReference type="GO" id="GO:0016832">
    <property type="term" value="F:aldehyde-lyase activity"/>
    <property type="evidence" value="ECO:0007669"/>
    <property type="project" value="InterPro"/>
</dbReference>
<dbReference type="GO" id="GO:0008270">
    <property type="term" value="F:zinc ion binding"/>
    <property type="evidence" value="ECO:0007669"/>
    <property type="project" value="InterPro"/>
</dbReference>
<dbReference type="CDD" id="cd00947">
    <property type="entry name" value="TBP_aldolase_IIB"/>
    <property type="match status" value="1"/>
</dbReference>
<dbReference type="InterPro" id="IPR013785">
    <property type="entry name" value="Aldolase_TIM"/>
</dbReference>
<keyword evidence="3" id="KW-0479">Metal-binding</keyword>
<dbReference type="Gene3D" id="3.20.20.70">
    <property type="entry name" value="Aldolase class I"/>
    <property type="match status" value="1"/>
</dbReference>
<accession>A0A0G0U330</accession>
<feature type="binding site" evidence="3">
    <location>
        <position position="101"/>
    </location>
    <ligand>
        <name>Zn(2+)</name>
        <dbReference type="ChEBI" id="CHEBI:29105"/>
        <label>2</label>
    </ligand>
</feature>
<feature type="binding site" evidence="3">
    <location>
        <position position="181"/>
    </location>
    <ligand>
        <name>Zn(2+)</name>
        <dbReference type="ChEBI" id="CHEBI:29105"/>
        <label>1</label>
        <note>catalytic</note>
    </ligand>
</feature>
<dbReference type="SUPFAM" id="SSF51569">
    <property type="entry name" value="Aldolase"/>
    <property type="match status" value="1"/>
</dbReference>
<dbReference type="EMBL" id="LCAB01000004">
    <property type="protein sequence ID" value="KKR83508.1"/>
    <property type="molecule type" value="Genomic_DNA"/>
</dbReference>
<evidence type="ECO:0000313" key="4">
    <source>
        <dbReference type="EMBL" id="KKR83508.1"/>
    </source>
</evidence>
<dbReference type="Pfam" id="PF01116">
    <property type="entry name" value="F_bP_aldolase"/>
    <property type="match status" value="1"/>
</dbReference>
<evidence type="ECO:0000256" key="1">
    <source>
        <dbReference type="PIRSR" id="PIRSR001359-1"/>
    </source>
</evidence>
<feature type="binding site" evidence="3">
    <location>
        <position position="131"/>
    </location>
    <ligand>
        <name>Zn(2+)</name>
        <dbReference type="ChEBI" id="CHEBI:29105"/>
        <label>2</label>
    </ligand>
</feature>
<keyword evidence="3" id="KW-0862">Zinc</keyword>
<feature type="active site" description="Proton donor" evidence="1">
    <location>
        <position position="79"/>
    </location>
</feature>